<evidence type="ECO:0000256" key="2">
    <source>
        <dbReference type="ARBA" id="ARBA00023242"/>
    </source>
</evidence>
<keyword evidence="7" id="KW-1185">Reference proteome</keyword>
<evidence type="ECO:0000313" key="6">
    <source>
        <dbReference type="EMBL" id="RKU41995.1"/>
    </source>
</evidence>
<name>A0A420Y299_9PEZI</name>
<keyword evidence="2 3" id="KW-0539">Nucleus</keyword>
<evidence type="ECO:0000256" key="3">
    <source>
        <dbReference type="PROSITE-ProRule" id="PRU00267"/>
    </source>
</evidence>
<dbReference type="OrthoDB" id="6247875at2759"/>
<feature type="domain" description="HMG box" evidence="5">
    <location>
        <begin position="164"/>
        <end position="232"/>
    </location>
</feature>
<dbReference type="GO" id="GO:0005634">
    <property type="term" value="C:nucleus"/>
    <property type="evidence" value="ECO:0007669"/>
    <property type="project" value="UniProtKB-UniRule"/>
</dbReference>
<dbReference type="PANTHER" id="PTHR45789">
    <property type="entry name" value="FI18025P1"/>
    <property type="match status" value="1"/>
</dbReference>
<dbReference type="PANTHER" id="PTHR45789:SF2">
    <property type="entry name" value="FI18025P1"/>
    <property type="match status" value="1"/>
</dbReference>
<dbReference type="SMART" id="SM00398">
    <property type="entry name" value="HMG"/>
    <property type="match status" value="1"/>
</dbReference>
<dbReference type="CDD" id="cd01389">
    <property type="entry name" value="HMG-box_ROX1-like"/>
    <property type="match status" value="1"/>
</dbReference>
<keyword evidence="1 3" id="KW-0238">DNA-binding</keyword>
<reference evidence="6 7" key="1">
    <citation type="submission" date="2018-08" db="EMBL/GenBank/DDBJ databases">
        <title>Draft genome of the lignicolous fungus Coniochaeta pulveracea.</title>
        <authorList>
            <person name="Borstlap C.J."/>
            <person name="De Witt R.N."/>
            <person name="Botha A."/>
            <person name="Volschenk H."/>
        </authorList>
    </citation>
    <scope>NUCLEOTIDE SEQUENCE [LARGE SCALE GENOMIC DNA]</scope>
    <source>
        <strain evidence="6 7">CAB683</strain>
    </source>
</reference>
<organism evidence="6 7">
    <name type="scientific">Coniochaeta pulveracea</name>
    <dbReference type="NCBI Taxonomy" id="177199"/>
    <lineage>
        <taxon>Eukaryota</taxon>
        <taxon>Fungi</taxon>
        <taxon>Dikarya</taxon>
        <taxon>Ascomycota</taxon>
        <taxon>Pezizomycotina</taxon>
        <taxon>Sordariomycetes</taxon>
        <taxon>Sordariomycetidae</taxon>
        <taxon>Coniochaetales</taxon>
        <taxon>Coniochaetaceae</taxon>
        <taxon>Coniochaeta</taxon>
    </lineage>
</organism>
<dbReference type="GO" id="GO:0000981">
    <property type="term" value="F:DNA-binding transcription factor activity, RNA polymerase II-specific"/>
    <property type="evidence" value="ECO:0007669"/>
    <property type="project" value="TreeGrafter"/>
</dbReference>
<dbReference type="Gene3D" id="1.10.30.10">
    <property type="entry name" value="High mobility group box domain"/>
    <property type="match status" value="1"/>
</dbReference>
<feature type="region of interest" description="Disordered" evidence="4">
    <location>
        <begin position="135"/>
        <end position="165"/>
    </location>
</feature>
<dbReference type="InterPro" id="IPR036910">
    <property type="entry name" value="HMG_box_dom_sf"/>
</dbReference>
<dbReference type="InterPro" id="IPR051356">
    <property type="entry name" value="SOX/SOX-like_TF"/>
</dbReference>
<evidence type="ECO:0000256" key="4">
    <source>
        <dbReference type="SAM" id="MobiDB-lite"/>
    </source>
</evidence>
<dbReference type="AlphaFoldDB" id="A0A420Y299"/>
<protein>
    <recommendedName>
        <fullName evidence="5">HMG box domain-containing protein</fullName>
    </recommendedName>
</protein>
<comment type="caution">
    <text evidence="6">The sequence shown here is derived from an EMBL/GenBank/DDBJ whole genome shotgun (WGS) entry which is preliminary data.</text>
</comment>
<dbReference type="GO" id="GO:0000978">
    <property type="term" value="F:RNA polymerase II cis-regulatory region sequence-specific DNA binding"/>
    <property type="evidence" value="ECO:0007669"/>
    <property type="project" value="TreeGrafter"/>
</dbReference>
<proteinExistence type="predicted"/>
<evidence type="ECO:0000259" key="5">
    <source>
        <dbReference type="PROSITE" id="PS50118"/>
    </source>
</evidence>
<feature type="compositionally biased region" description="Polar residues" evidence="4">
    <location>
        <begin position="153"/>
        <end position="163"/>
    </location>
</feature>
<evidence type="ECO:0000256" key="1">
    <source>
        <dbReference type="ARBA" id="ARBA00023125"/>
    </source>
</evidence>
<feature type="DNA-binding region" description="HMG box" evidence="3">
    <location>
        <begin position="164"/>
        <end position="232"/>
    </location>
</feature>
<dbReference type="PROSITE" id="PS50118">
    <property type="entry name" value="HMG_BOX_2"/>
    <property type="match status" value="1"/>
</dbReference>
<dbReference type="STRING" id="177199.A0A420Y299"/>
<evidence type="ECO:0000313" key="7">
    <source>
        <dbReference type="Proteomes" id="UP000275385"/>
    </source>
</evidence>
<dbReference type="Proteomes" id="UP000275385">
    <property type="component" value="Unassembled WGS sequence"/>
</dbReference>
<gene>
    <name evidence="6" type="ORF">DL546_003246</name>
</gene>
<dbReference type="InterPro" id="IPR009071">
    <property type="entry name" value="HMG_box_dom"/>
</dbReference>
<dbReference type="EMBL" id="QVQW01000063">
    <property type="protein sequence ID" value="RKU41995.1"/>
    <property type="molecule type" value="Genomic_DNA"/>
</dbReference>
<dbReference type="Pfam" id="PF00505">
    <property type="entry name" value="HMG_box"/>
    <property type="match status" value="1"/>
</dbReference>
<accession>A0A420Y299</accession>
<dbReference type="SUPFAM" id="SSF47095">
    <property type="entry name" value="HMG-box"/>
    <property type="match status" value="1"/>
</dbReference>
<sequence length="262" mass="29552">MEANYKHAWQLDVEFGKLDAQYAQELCEALIAEYGMSVGIFEDVDEQQYTAILPPPVGQPGLVFYCALTPTSHNKQLVDAVDNQVDVASPASSADATCSRPSAIVDVSQNNQQTQVQLASTLFSGQLPLTTNAQIRPNNPAPAIVDSHRRTTSNRVPKTQNTHIPRPRNSWIIYRQDRTKDLRAQDPSLTASEISRIVSNLWRDELPQVRTYYQRLAADEAQAHRDRYPNYRYRARRPVDRHTAVDTAAFWDSLADLDTVEN</sequence>